<sequence length="45" mass="5316">MMPGYSRQYSKVIGNRTLNEPPQHRAFGRIELGDRYCHKPVVRTR</sequence>
<proteinExistence type="predicted"/>
<dbReference type="EMBL" id="CADCTM010000146">
    <property type="protein sequence ID" value="CAA9231885.1"/>
    <property type="molecule type" value="Genomic_DNA"/>
</dbReference>
<protein>
    <submittedName>
        <fullName evidence="1">Uncharacterized protein</fullName>
    </submittedName>
</protein>
<gene>
    <name evidence="1" type="ORF">AVDCRST_MAG92-1069</name>
</gene>
<name>A0A6J4HRP0_9CYAN</name>
<accession>A0A6J4HRP0</accession>
<evidence type="ECO:0000313" key="1">
    <source>
        <dbReference type="EMBL" id="CAA9231885.1"/>
    </source>
</evidence>
<reference evidence="1" key="1">
    <citation type="submission" date="2020-02" db="EMBL/GenBank/DDBJ databases">
        <authorList>
            <person name="Meier V. D."/>
        </authorList>
    </citation>
    <scope>NUCLEOTIDE SEQUENCE</scope>
    <source>
        <strain evidence="1">AVDCRST_MAG92</strain>
    </source>
</reference>
<organism evidence="1">
    <name type="scientific">uncultured Coleofasciculus sp</name>
    <dbReference type="NCBI Taxonomy" id="1267456"/>
    <lineage>
        <taxon>Bacteria</taxon>
        <taxon>Bacillati</taxon>
        <taxon>Cyanobacteriota</taxon>
        <taxon>Cyanophyceae</taxon>
        <taxon>Coleofasciculales</taxon>
        <taxon>Coleofasciculaceae</taxon>
        <taxon>Coleofasciculus</taxon>
        <taxon>environmental samples</taxon>
    </lineage>
</organism>
<dbReference type="AlphaFoldDB" id="A0A6J4HRP0"/>